<gene>
    <name evidence="4" type="ORF">Ciccas_014308</name>
</gene>
<evidence type="ECO:0000313" key="4">
    <source>
        <dbReference type="EMBL" id="KAL3307186.1"/>
    </source>
</evidence>
<name>A0ABD2PII1_9PLAT</name>
<keyword evidence="5" id="KW-1185">Reference proteome</keyword>
<evidence type="ECO:0000256" key="2">
    <source>
        <dbReference type="ARBA" id="ARBA00023054"/>
    </source>
</evidence>
<organism evidence="4 5">
    <name type="scientific">Cichlidogyrus casuarinus</name>
    <dbReference type="NCBI Taxonomy" id="1844966"/>
    <lineage>
        <taxon>Eukaryota</taxon>
        <taxon>Metazoa</taxon>
        <taxon>Spiralia</taxon>
        <taxon>Lophotrochozoa</taxon>
        <taxon>Platyhelminthes</taxon>
        <taxon>Monogenea</taxon>
        <taxon>Monopisthocotylea</taxon>
        <taxon>Dactylogyridea</taxon>
        <taxon>Ancyrocephalidae</taxon>
        <taxon>Cichlidogyrus</taxon>
    </lineage>
</organism>
<evidence type="ECO:0000256" key="1">
    <source>
        <dbReference type="ARBA" id="ARBA00006663"/>
    </source>
</evidence>
<proteinExistence type="inferred from homology"/>
<dbReference type="InterPro" id="IPR019579">
    <property type="entry name" value="FAM161A/B"/>
</dbReference>
<comment type="caution">
    <text evidence="4">The sequence shown here is derived from an EMBL/GenBank/DDBJ whole genome shotgun (WGS) entry which is preliminary data.</text>
</comment>
<dbReference type="GO" id="GO:0005856">
    <property type="term" value="C:cytoskeleton"/>
    <property type="evidence" value="ECO:0007669"/>
    <property type="project" value="UniProtKB-ARBA"/>
</dbReference>
<evidence type="ECO:0000313" key="5">
    <source>
        <dbReference type="Proteomes" id="UP001626550"/>
    </source>
</evidence>
<dbReference type="Pfam" id="PF10595">
    <property type="entry name" value="FAM161A_B"/>
    <property type="match status" value="1"/>
</dbReference>
<feature type="region of interest" description="Disordered" evidence="3">
    <location>
        <begin position="107"/>
        <end position="134"/>
    </location>
</feature>
<comment type="similarity">
    <text evidence="1">Belongs to the FAM161 family.</text>
</comment>
<dbReference type="EMBL" id="JBJKFK010008067">
    <property type="protein sequence ID" value="KAL3307186.1"/>
    <property type="molecule type" value="Genomic_DNA"/>
</dbReference>
<dbReference type="AlphaFoldDB" id="A0ABD2PII1"/>
<evidence type="ECO:0008006" key="6">
    <source>
        <dbReference type="Google" id="ProtNLM"/>
    </source>
</evidence>
<dbReference type="InterPro" id="IPR051655">
    <property type="entry name" value="FAM161"/>
</dbReference>
<evidence type="ECO:0000256" key="3">
    <source>
        <dbReference type="SAM" id="MobiDB-lite"/>
    </source>
</evidence>
<sequence>MDQAEKRRKLTVETRKELLHSMEKPFSFYYRDKNKESLRLKRQAIREAQISEKMIQMRQKASILSPRSRLPRHIYERRMERFAEDELIREVSRRLRAQKLLNSAALPPGMELRELERKERLKDRAIDSSPMPSQ</sequence>
<dbReference type="PANTHER" id="PTHR21501:SF1">
    <property type="entry name" value="PROTEIN FAM-161"/>
    <property type="match status" value="1"/>
</dbReference>
<reference evidence="4 5" key="1">
    <citation type="submission" date="2024-11" db="EMBL/GenBank/DDBJ databases">
        <title>Adaptive evolution of stress response genes in parasites aligns with host niche diversity.</title>
        <authorList>
            <person name="Hahn C."/>
            <person name="Resl P."/>
        </authorList>
    </citation>
    <scope>NUCLEOTIDE SEQUENCE [LARGE SCALE GENOMIC DNA]</scope>
    <source>
        <strain evidence="4">EGGRZ-B1_66</strain>
        <tissue evidence="4">Body</tissue>
    </source>
</reference>
<keyword evidence="2" id="KW-0175">Coiled coil</keyword>
<dbReference type="Proteomes" id="UP001626550">
    <property type="component" value="Unassembled WGS sequence"/>
</dbReference>
<feature type="compositionally biased region" description="Basic and acidic residues" evidence="3">
    <location>
        <begin position="111"/>
        <end position="126"/>
    </location>
</feature>
<protein>
    <recommendedName>
        <fullName evidence="6">Phosphatase and actin regulator</fullName>
    </recommendedName>
</protein>
<accession>A0ABD2PII1</accession>
<dbReference type="PANTHER" id="PTHR21501">
    <property type="entry name" value="PROTEIN FAM-161"/>
    <property type="match status" value="1"/>
</dbReference>